<reference evidence="1 2" key="1">
    <citation type="journal article" date="2017" name="Nat. Commun.">
        <title>Genome assembly with in vitro proximity ligation data and whole-genome triplication in lettuce.</title>
        <authorList>
            <person name="Reyes-Chin-Wo S."/>
            <person name="Wang Z."/>
            <person name="Yang X."/>
            <person name="Kozik A."/>
            <person name="Arikit S."/>
            <person name="Song C."/>
            <person name="Xia L."/>
            <person name="Froenicke L."/>
            <person name="Lavelle D.O."/>
            <person name="Truco M.J."/>
            <person name="Xia R."/>
            <person name="Zhu S."/>
            <person name="Xu C."/>
            <person name="Xu H."/>
            <person name="Xu X."/>
            <person name="Cox K."/>
            <person name="Korf I."/>
            <person name="Meyers B.C."/>
            <person name="Michelmore R.W."/>
        </authorList>
    </citation>
    <scope>NUCLEOTIDE SEQUENCE [LARGE SCALE GENOMIC DNA]</scope>
    <source>
        <strain evidence="2">cv. Salinas</strain>
        <tissue evidence="1">Seedlings</tissue>
    </source>
</reference>
<evidence type="ECO:0000313" key="1">
    <source>
        <dbReference type="EMBL" id="KAJ0195535.1"/>
    </source>
</evidence>
<gene>
    <name evidence="1" type="ORF">LSAT_V11C700388190</name>
</gene>
<protein>
    <submittedName>
        <fullName evidence="1">Uncharacterized protein</fullName>
    </submittedName>
</protein>
<organism evidence="1 2">
    <name type="scientific">Lactuca sativa</name>
    <name type="common">Garden lettuce</name>
    <dbReference type="NCBI Taxonomy" id="4236"/>
    <lineage>
        <taxon>Eukaryota</taxon>
        <taxon>Viridiplantae</taxon>
        <taxon>Streptophyta</taxon>
        <taxon>Embryophyta</taxon>
        <taxon>Tracheophyta</taxon>
        <taxon>Spermatophyta</taxon>
        <taxon>Magnoliopsida</taxon>
        <taxon>eudicotyledons</taxon>
        <taxon>Gunneridae</taxon>
        <taxon>Pentapetalae</taxon>
        <taxon>asterids</taxon>
        <taxon>campanulids</taxon>
        <taxon>Asterales</taxon>
        <taxon>Asteraceae</taxon>
        <taxon>Cichorioideae</taxon>
        <taxon>Cichorieae</taxon>
        <taxon>Lactucinae</taxon>
        <taxon>Lactuca</taxon>
    </lineage>
</organism>
<dbReference type="EMBL" id="NBSK02000007">
    <property type="protein sequence ID" value="KAJ0195535.1"/>
    <property type="molecule type" value="Genomic_DNA"/>
</dbReference>
<accession>A0A9R1X021</accession>
<proteinExistence type="predicted"/>
<keyword evidence="2" id="KW-1185">Reference proteome</keyword>
<evidence type="ECO:0000313" key="2">
    <source>
        <dbReference type="Proteomes" id="UP000235145"/>
    </source>
</evidence>
<sequence length="94" mass="10618">MTEPLTRFDWINGDKTQSWKFIAGRSESQSFVVSATEKVIDGSSSTKQLEALDADSEHSKINLDEEQLDEINEKDFVASPILVEDIASRFSFFI</sequence>
<dbReference type="AlphaFoldDB" id="A0A9R1X021"/>
<comment type="caution">
    <text evidence="1">The sequence shown here is derived from an EMBL/GenBank/DDBJ whole genome shotgun (WGS) entry which is preliminary data.</text>
</comment>
<dbReference type="Proteomes" id="UP000235145">
    <property type="component" value="Unassembled WGS sequence"/>
</dbReference>
<name>A0A9R1X021_LACSA</name>